<gene>
    <name evidence="2" type="ORF">SEV965_LOCUS40040</name>
</gene>
<evidence type="ECO:0000313" key="3">
    <source>
        <dbReference type="Proteomes" id="UP000663889"/>
    </source>
</evidence>
<accession>A0A815ZPG3</accession>
<name>A0A815ZPG3_9BILA</name>
<organism evidence="2 3">
    <name type="scientific">Rotaria sordida</name>
    <dbReference type="NCBI Taxonomy" id="392033"/>
    <lineage>
        <taxon>Eukaryota</taxon>
        <taxon>Metazoa</taxon>
        <taxon>Spiralia</taxon>
        <taxon>Gnathifera</taxon>
        <taxon>Rotifera</taxon>
        <taxon>Eurotatoria</taxon>
        <taxon>Bdelloidea</taxon>
        <taxon>Philodinida</taxon>
        <taxon>Philodinidae</taxon>
        <taxon>Rotaria</taxon>
    </lineage>
</organism>
<reference evidence="2" key="1">
    <citation type="submission" date="2021-02" db="EMBL/GenBank/DDBJ databases">
        <authorList>
            <person name="Nowell W R."/>
        </authorList>
    </citation>
    <scope>NUCLEOTIDE SEQUENCE</scope>
</reference>
<comment type="caution">
    <text evidence="2">The sequence shown here is derived from an EMBL/GenBank/DDBJ whole genome shotgun (WGS) entry which is preliminary data.</text>
</comment>
<dbReference type="AlphaFoldDB" id="A0A815ZPG3"/>
<protein>
    <submittedName>
        <fullName evidence="2">Uncharacterized protein</fullName>
    </submittedName>
</protein>
<evidence type="ECO:0000313" key="2">
    <source>
        <dbReference type="EMBL" id="CAF1587440.1"/>
    </source>
</evidence>
<feature type="compositionally biased region" description="Polar residues" evidence="1">
    <location>
        <begin position="7"/>
        <end position="27"/>
    </location>
</feature>
<feature type="region of interest" description="Disordered" evidence="1">
    <location>
        <begin position="1"/>
        <end position="27"/>
    </location>
</feature>
<dbReference type="Proteomes" id="UP000663889">
    <property type="component" value="Unassembled WGS sequence"/>
</dbReference>
<feature type="non-terminal residue" evidence="2">
    <location>
        <position position="27"/>
    </location>
</feature>
<dbReference type="EMBL" id="CAJNOU010021298">
    <property type="protein sequence ID" value="CAF1587440.1"/>
    <property type="molecule type" value="Genomic_DNA"/>
</dbReference>
<proteinExistence type="predicted"/>
<evidence type="ECO:0000256" key="1">
    <source>
        <dbReference type="SAM" id="MobiDB-lite"/>
    </source>
</evidence>
<feature type="non-terminal residue" evidence="2">
    <location>
        <position position="1"/>
    </location>
</feature>
<sequence length="27" mass="2913">SLPPTNSPTNRSSTLTNPPINQSIGRY</sequence>